<proteinExistence type="inferred from homology"/>
<name>A0ABW3TAD6_9RHOB</name>
<keyword evidence="2 6" id="KW-0819">tRNA processing</keyword>
<keyword evidence="1 6" id="KW-0436">Ligase</keyword>
<dbReference type="InterPro" id="IPR012795">
    <property type="entry name" value="tRNA_Ile_lys_synt_N"/>
</dbReference>
<keyword evidence="3 6" id="KW-0547">Nucleotide-binding</keyword>
<dbReference type="Pfam" id="PF01171">
    <property type="entry name" value="ATP_bind_3"/>
    <property type="match status" value="1"/>
</dbReference>
<dbReference type="InterPro" id="IPR014729">
    <property type="entry name" value="Rossmann-like_a/b/a_fold"/>
</dbReference>
<gene>
    <name evidence="6 8" type="primary">tilS</name>
    <name evidence="8" type="ORF">ACFQ3C_04915</name>
</gene>
<comment type="catalytic activity">
    <reaction evidence="5 6">
        <text>cytidine(34) in tRNA(Ile2) + L-lysine + ATP = lysidine(34) in tRNA(Ile2) + AMP + diphosphate + H(+)</text>
        <dbReference type="Rhea" id="RHEA:43744"/>
        <dbReference type="Rhea" id="RHEA-COMP:10625"/>
        <dbReference type="Rhea" id="RHEA-COMP:10670"/>
        <dbReference type="ChEBI" id="CHEBI:15378"/>
        <dbReference type="ChEBI" id="CHEBI:30616"/>
        <dbReference type="ChEBI" id="CHEBI:32551"/>
        <dbReference type="ChEBI" id="CHEBI:33019"/>
        <dbReference type="ChEBI" id="CHEBI:82748"/>
        <dbReference type="ChEBI" id="CHEBI:83665"/>
        <dbReference type="ChEBI" id="CHEBI:456215"/>
        <dbReference type="EC" id="6.3.4.19"/>
    </reaction>
</comment>
<evidence type="ECO:0000313" key="9">
    <source>
        <dbReference type="Proteomes" id="UP001597151"/>
    </source>
</evidence>
<evidence type="ECO:0000259" key="7">
    <source>
        <dbReference type="Pfam" id="PF01171"/>
    </source>
</evidence>
<comment type="function">
    <text evidence="6">Ligates lysine onto the cytidine present at position 34 of the AUA codon-specific tRNA(Ile) that contains the anticodon CAU, in an ATP-dependent manner. Cytidine is converted to lysidine, thus changing the amino acid specificity of the tRNA from methionine to isoleucine.</text>
</comment>
<evidence type="ECO:0000313" key="8">
    <source>
        <dbReference type="EMBL" id="MFD1194003.1"/>
    </source>
</evidence>
<sequence length="420" mass="45133">MSLNPKPDDSAAAAQAAVSTSIDQAGDGAVAVAVSGGGDSLALLHLACRALAGTGRPLRAVTVDHGLRAESAAEAARVSRLCQALGVPHATLAWDGWTGRGNLQAQARAARYQLMADWALEQGIGMVLLGHTRDDQAETFLMRLGRTAGVDGLSGMVARFQRNGVTWCRPLLEFDRATLRAFLRDIGADWIEDPSNDDRRFERVRARASLEALAPLGIDAAILSRVMQQISQAREALDACAAALARDLVRQEQGDLVLDWAGLAAHPLELRRRVLVAALMWVASAAYPPRREDVLSLLSDGGADGQHTVLGCVLRQKGHALRIFREFNAVRDLRGPTDRVWDGRWRLDGPHDPALSIAALGEAGLRFCPDWRETGHLRAALLASPAIWRGDTLVAAPLAGSGQGWSARIVADFHDRALSH</sequence>
<dbReference type="InterPro" id="IPR012094">
    <property type="entry name" value="tRNA_Ile_lys_synt"/>
</dbReference>
<dbReference type="SUPFAM" id="SSF52402">
    <property type="entry name" value="Adenine nucleotide alpha hydrolases-like"/>
    <property type="match status" value="1"/>
</dbReference>
<comment type="similarity">
    <text evidence="6">Belongs to the tRNA(Ile)-lysidine synthase family.</text>
</comment>
<dbReference type="CDD" id="cd01992">
    <property type="entry name" value="TilS_N"/>
    <property type="match status" value="1"/>
</dbReference>
<keyword evidence="4 6" id="KW-0067">ATP-binding</keyword>
<comment type="domain">
    <text evidence="6">The N-terminal region contains the highly conserved SGGXDS motif, predicted to be a P-loop motif involved in ATP binding.</text>
</comment>
<dbReference type="Proteomes" id="UP001597151">
    <property type="component" value="Unassembled WGS sequence"/>
</dbReference>
<accession>A0ABW3TAD6</accession>
<keyword evidence="9" id="KW-1185">Reference proteome</keyword>
<protein>
    <recommendedName>
        <fullName evidence="6">tRNA(Ile)-lysidine synthase</fullName>
        <ecNumber evidence="6">6.3.4.19</ecNumber>
    </recommendedName>
    <alternativeName>
        <fullName evidence="6">tRNA(Ile)-2-lysyl-cytidine synthase</fullName>
    </alternativeName>
    <alternativeName>
        <fullName evidence="6">tRNA(Ile)-lysidine synthetase</fullName>
    </alternativeName>
</protein>
<dbReference type="EC" id="6.3.4.19" evidence="6"/>
<evidence type="ECO:0000256" key="3">
    <source>
        <dbReference type="ARBA" id="ARBA00022741"/>
    </source>
</evidence>
<evidence type="ECO:0000256" key="2">
    <source>
        <dbReference type="ARBA" id="ARBA00022694"/>
    </source>
</evidence>
<feature type="domain" description="tRNA(Ile)-lysidine/2-thiocytidine synthase N-terminal" evidence="7">
    <location>
        <begin position="30"/>
        <end position="208"/>
    </location>
</feature>
<evidence type="ECO:0000256" key="6">
    <source>
        <dbReference type="HAMAP-Rule" id="MF_01161"/>
    </source>
</evidence>
<dbReference type="EMBL" id="JBHTKR010000002">
    <property type="protein sequence ID" value="MFD1194003.1"/>
    <property type="molecule type" value="Genomic_DNA"/>
</dbReference>
<dbReference type="GO" id="GO:0032267">
    <property type="term" value="F:tRNA(Ile)-lysidine synthase activity"/>
    <property type="evidence" value="ECO:0007669"/>
    <property type="project" value="UniProtKB-EC"/>
</dbReference>
<dbReference type="HAMAP" id="MF_01161">
    <property type="entry name" value="tRNA_Ile_lys_synt"/>
    <property type="match status" value="1"/>
</dbReference>
<dbReference type="PANTHER" id="PTHR43033:SF1">
    <property type="entry name" value="TRNA(ILE)-LYSIDINE SYNTHASE-RELATED"/>
    <property type="match status" value="1"/>
</dbReference>
<dbReference type="RefSeq" id="WP_380789352.1">
    <property type="nucleotide sequence ID" value="NZ_JBHTKR010000002.1"/>
</dbReference>
<comment type="caution">
    <text evidence="8">The sequence shown here is derived from an EMBL/GenBank/DDBJ whole genome shotgun (WGS) entry which is preliminary data.</text>
</comment>
<dbReference type="Gene3D" id="3.40.50.620">
    <property type="entry name" value="HUPs"/>
    <property type="match status" value="1"/>
</dbReference>
<evidence type="ECO:0000256" key="5">
    <source>
        <dbReference type="ARBA" id="ARBA00048539"/>
    </source>
</evidence>
<dbReference type="PANTHER" id="PTHR43033">
    <property type="entry name" value="TRNA(ILE)-LYSIDINE SYNTHASE-RELATED"/>
    <property type="match status" value="1"/>
</dbReference>
<feature type="binding site" evidence="6">
    <location>
        <begin position="35"/>
        <end position="40"/>
    </location>
    <ligand>
        <name>ATP</name>
        <dbReference type="ChEBI" id="CHEBI:30616"/>
    </ligand>
</feature>
<organism evidence="8 9">
    <name type="scientific">Seohaeicola saemankumensis</name>
    <dbReference type="NCBI Taxonomy" id="481181"/>
    <lineage>
        <taxon>Bacteria</taxon>
        <taxon>Pseudomonadati</taxon>
        <taxon>Pseudomonadota</taxon>
        <taxon>Alphaproteobacteria</taxon>
        <taxon>Rhodobacterales</taxon>
        <taxon>Roseobacteraceae</taxon>
        <taxon>Seohaeicola</taxon>
    </lineage>
</organism>
<dbReference type="InterPro" id="IPR011063">
    <property type="entry name" value="TilS/TtcA_N"/>
</dbReference>
<evidence type="ECO:0000256" key="1">
    <source>
        <dbReference type="ARBA" id="ARBA00022598"/>
    </source>
</evidence>
<keyword evidence="6" id="KW-0963">Cytoplasm</keyword>
<comment type="subcellular location">
    <subcellularLocation>
        <location evidence="6">Cytoplasm</location>
    </subcellularLocation>
</comment>
<dbReference type="NCBIfam" id="TIGR02432">
    <property type="entry name" value="lysidine_TilS_N"/>
    <property type="match status" value="1"/>
</dbReference>
<reference evidence="9" key="1">
    <citation type="journal article" date="2019" name="Int. J. Syst. Evol. Microbiol.">
        <title>The Global Catalogue of Microorganisms (GCM) 10K type strain sequencing project: providing services to taxonomists for standard genome sequencing and annotation.</title>
        <authorList>
            <consortium name="The Broad Institute Genomics Platform"/>
            <consortium name="The Broad Institute Genome Sequencing Center for Infectious Disease"/>
            <person name="Wu L."/>
            <person name="Ma J."/>
        </authorList>
    </citation>
    <scope>NUCLEOTIDE SEQUENCE [LARGE SCALE GENOMIC DNA]</scope>
    <source>
        <strain evidence="9">CCUG 55328</strain>
    </source>
</reference>
<evidence type="ECO:0000256" key="4">
    <source>
        <dbReference type="ARBA" id="ARBA00022840"/>
    </source>
</evidence>